<dbReference type="GO" id="GO:0036038">
    <property type="term" value="C:MKS complex"/>
    <property type="evidence" value="ECO:0007669"/>
    <property type="project" value="InterPro"/>
</dbReference>
<evidence type="ECO:0000313" key="3">
    <source>
        <dbReference type="Proteomes" id="UP001152798"/>
    </source>
</evidence>
<dbReference type="InterPro" id="IPR019170">
    <property type="entry name" value="Meckelin"/>
</dbReference>
<feature type="transmembrane region" description="Helical" evidence="1">
    <location>
        <begin position="508"/>
        <end position="531"/>
    </location>
</feature>
<feature type="transmembrane region" description="Helical" evidence="1">
    <location>
        <begin position="427"/>
        <end position="446"/>
    </location>
</feature>
<proteinExistence type="predicted"/>
<evidence type="ECO:0000256" key="1">
    <source>
        <dbReference type="SAM" id="Phobius"/>
    </source>
</evidence>
<dbReference type="Pfam" id="PF09773">
    <property type="entry name" value="Meckelin"/>
    <property type="match status" value="1"/>
</dbReference>
<feature type="transmembrane region" description="Helical" evidence="1">
    <location>
        <begin position="458"/>
        <end position="488"/>
    </location>
</feature>
<name>A0A9P0EAE4_NEZVI</name>
<accession>A0A9P0EAE4</accession>
<keyword evidence="1" id="KW-0472">Membrane</keyword>
<dbReference type="PANTHER" id="PTHR21274">
    <property type="entry name" value="MECKELIN"/>
    <property type="match status" value="1"/>
</dbReference>
<keyword evidence="1" id="KW-0812">Transmembrane</keyword>
<feature type="transmembrane region" description="Helical" evidence="1">
    <location>
        <begin position="624"/>
        <end position="646"/>
    </location>
</feature>
<dbReference type="OrthoDB" id="419138at2759"/>
<organism evidence="2 3">
    <name type="scientific">Nezara viridula</name>
    <name type="common">Southern green stink bug</name>
    <name type="synonym">Cimex viridulus</name>
    <dbReference type="NCBI Taxonomy" id="85310"/>
    <lineage>
        <taxon>Eukaryota</taxon>
        <taxon>Metazoa</taxon>
        <taxon>Ecdysozoa</taxon>
        <taxon>Arthropoda</taxon>
        <taxon>Hexapoda</taxon>
        <taxon>Insecta</taxon>
        <taxon>Pterygota</taxon>
        <taxon>Neoptera</taxon>
        <taxon>Paraneoptera</taxon>
        <taxon>Hemiptera</taxon>
        <taxon>Heteroptera</taxon>
        <taxon>Panheteroptera</taxon>
        <taxon>Pentatomomorpha</taxon>
        <taxon>Pentatomoidea</taxon>
        <taxon>Pentatomidae</taxon>
        <taxon>Pentatominae</taxon>
        <taxon>Nezara</taxon>
    </lineage>
</organism>
<dbReference type="Proteomes" id="UP001152798">
    <property type="component" value="Chromosome 2"/>
</dbReference>
<evidence type="ECO:0000313" key="2">
    <source>
        <dbReference type="EMBL" id="CAH1392843.1"/>
    </source>
</evidence>
<keyword evidence="1" id="KW-1133">Transmembrane helix</keyword>
<reference evidence="2" key="1">
    <citation type="submission" date="2022-01" db="EMBL/GenBank/DDBJ databases">
        <authorList>
            <person name="King R."/>
        </authorList>
    </citation>
    <scope>NUCLEOTIDE SEQUENCE</scope>
</reference>
<evidence type="ECO:0008006" key="4">
    <source>
        <dbReference type="Google" id="ProtNLM"/>
    </source>
</evidence>
<gene>
    <name evidence="2" type="ORF">NEZAVI_LOCUS3602</name>
</gene>
<sequence length="891" mass="103032">MSCTCNNRSVITAWTKHGMPLCRPCKLYQIPTADKRNCIHCINNTTYINATCFSCEENSIIVERSANGSLLNKLTCVRCISGMIPDKRKEKCIMCPITMLNCTCSTETHDYVPGLGCYKKDIVSSFIKINDIYEISFNFGNIFSKLLYDKLLYAVYKCKMNDSINCQFVSNMCVINLYQDYLGGPCKLFKEIKKLSSPGLPWIYYPEGDAWNVLSKKTINKRFTMDYSSEESHLTILVNKWSINGTWIGQELGLKSLNLCPLQEFPEEIRFASEYYVTCSVNAKELLGKGEPIFYDIYLKYISNNETMLHSIPLLIQNYKHHKKFVNKVNDISQWQLTRRMFVVDTVSSYKLGDNTSSLPYIIRYLKSATLRIRVRDGLEEGMIYPPLLILSYDEVTKEEIEKNANFKVFLNVYFQKNDTVKRSFDIAIAVLCSLSAIWSFVKAWSNTKRSGQRAIDLVAVLHLCIISCGHLANVFFLISACAAIHSFVYYKWQIVAHVLLPSARLTYLVRTYVIVSFPLKVVEILSMIWYHINVDIFLIDWEQPRIQKQQTFSVSAWRTYFVSNKWNEIQSERRTNLVLQLGFTVLVLKVWGIENWALSVPELHRITTPPLEGYIKFNKIHRLAIGILVFCIIYMIQCLFIYGVYEHYIKNPIQEFVDICSLANISVFILSLENFGFYIHGRSVHGFSDTDMATLKHQLHREEEDLVGHRGLLPASDRQTFKMLIPPKLRLIYRSLLSLNPNISNFHITGFTNEGKSQLPNTDYGMQSYVTINRFLAAFIEHALKDLDYEVREKSFFEALLDIELCDVKNNGTLYNDNGHSFDNVLYYGNEFRLFTFDLVVFSFVEILSQDFLLAAAITVLFDEILARIRKYGGRKNFSKKTLIDEHFLL</sequence>
<dbReference type="GO" id="GO:0060271">
    <property type="term" value="P:cilium assembly"/>
    <property type="evidence" value="ECO:0007669"/>
    <property type="project" value="InterPro"/>
</dbReference>
<dbReference type="AlphaFoldDB" id="A0A9P0EAE4"/>
<keyword evidence="3" id="KW-1185">Reference proteome</keyword>
<dbReference type="PANTHER" id="PTHR21274:SF0">
    <property type="entry name" value="MECKELIN"/>
    <property type="match status" value="1"/>
</dbReference>
<dbReference type="EMBL" id="OV725078">
    <property type="protein sequence ID" value="CAH1392843.1"/>
    <property type="molecule type" value="Genomic_DNA"/>
</dbReference>
<protein>
    <recommendedName>
        <fullName evidence="4">Meckelin</fullName>
    </recommendedName>
</protein>